<evidence type="ECO:0000256" key="2">
    <source>
        <dbReference type="ARBA" id="ARBA00022475"/>
    </source>
</evidence>
<sequence length="320" mass="36519">MKQKIGKWLSILLPILLGLALVIYTYNKFTPKQVEEIKLQFKNADYFYILISLLISAVALWSRGYRWRYTLEHLGYKPKISTNVMAVCIGYFINMSIPRSGEVSRALILKKYEDVPFDKAFGTIIAERVVDTFFLLSFIGLAFFLEFDVLKAFVLDKIPFQKLIVMLGIATTLMIGVILLFRYSKFKVIQTIKQKISGLIDGVFSIWKMEKKWAFLFHSLLIWASYFFMFYITIFALPETSNLSLSTVVISFIVGGIAITLTNSGFGAYPFLMAEILLLYNVPETAGTAFGWLVWTSQTLMVVILGTLSFLLLPILNKNK</sequence>
<keyword evidence="2" id="KW-1003">Cell membrane</keyword>
<evidence type="ECO:0000313" key="7">
    <source>
        <dbReference type="EMBL" id="RAR48030.1"/>
    </source>
</evidence>
<dbReference type="PANTHER" id="PTHR39087:SF2">
    <property type="entry name" value="UPF0104 MEMBRANE PROTEIN MJ1595"/>
    <property type="match status" value="1"/>
</dbReference>
<comment type="subcellular location">
    <subcellularLocation>
        <location evidence="1">Cell membrane</location>
        <topology evidence="1">Multi-pass membrane protein</topology>
    </subcellularLocation>
</comment>
<feature type="transmembrane region" description="Helical" evidence="6">
    <location>
        <begin position="289"/>
        <end position="316"/>
    </location>
</feature>
<feature type="transmembrane region" description="Helical" evidence="6">
    <location>
        <begin position="46"/>
        <end position="62"/>
    </location>
</feature>
<dbReference type="EMBL" id="QLSV01000006">
    <property type="protein sequence ID" value="RAR48030.1"/>
    <property type="molecule type" value="Genomic_DNA"/>
</dbReference>
<evidence type="ECO:0000256" key="5">
    <source>
        <dbReference type="ARBA" id="ARBA00023136"/>
    </source>
</evidence>
<dbReference type="OrthoDB" id="9812094at2"/>
<accession>A0A328WNY4</accession>
<feature type="transmembrane region" description="Helical" evidence="6">
    <location>
        <begin position="160"/>
        <end position="181"/>
    </location>
</feature>
<name>A0A328WNY4_9FLAO</name>
<feature type="transmembrane region" description="Helical" evidence="6">
    <location>
        <begin position="7"/>
        <end position="26"/>
    </location>
</feature>
<dbReference type="AlphaFoldDB" id="A0A328WNY4"/>
<feature type="transmembrane region" description="Helical" evidence="6">
    <location>
        <begin position="133"/>
        <end position="154"/>
    </location>
</feature>
<protein>
    <recommendedName>
        <fullName evidence="9">Lysylphosphatidylglycerol synthase-like protein</fullName>
    </recommendedName>
</protein>
<feature type="transmembrane region" description="Helical" evidence="6">
    <location>
        <begin position="243"/>
        <end position="261"/>
    </location>
</feature>
<dbReference type="GO" id="GO:0005886">
    <property type="term" value="C:plasma membrane"/>
    <property type="evidence" value="ECO:0007669"/>
    <property type="project" value="UniProtKB-SubCell"/>
</dbReference>
<evidence type="ECO:0008006" key="9">
    <source>
        <dbReference type="Google" id="ProtNLM"/>
    </source>
</evidence>
<dbReference type="PANTHER" id="PTHR39087">
    <property type="entry name" value="UPF0104 MEMBRANE PROTEIN MJ1595"/>
    <property type="match status" value="1"/>
</dbReference>
<keyword evidence="3 6" id="KW-0812">Transmembrane</keyword>
<comment type="caution">
    <text evidence="7">The sequence shown here is derived from an EMBL/GenBank/DDBJ whole genome shotgun (WGS) entry which is preliminary data.</text>
</comment>
<dbReference type="InterPro" id="IPR022791">
    <property type="entry name" value="L-PG_synthase/AglD"/>
</dbReference>
<evidence type="ECO:0000256" key="6">
    <source>
        <dbReference type="SAM" id="Phobius"/>
    </source>
</evidence>
<organism evidence="7 8">
    <name type="scientific">Flavobacterium lacus</name>
    <dbReference type="NCBI Taxonomy" id="1353778"/>
    <lineage>
        <taxon>Bacteria</taxon>
        <taxon>Pseudomonadati</taxon>
        <taxon>Bacteroidota</taxon>
        <taxon>Flavobacteriia</taxon>
        <taxon>Flavobacteriales</taxon>
        <taxon>Flavobacteriaceae</taxon>
        <taxon>Flavobacterium</taxon>
    </lineage>
</organism>
<dbReference type="NCBIfam" id="TIGR00374">
    <property type="entry name" value="flippase-like domain"/>
    <property type="match status" value="1"/>
</dbReference>
<reference evidence="7 8" key="1">
    <citation type="submission" date="2018-06" db="EMBL/GenBank/DDBJ databases">
        <title>Genomic Encyclopedia of Type Strains, Phase III (KMG-III): the genomes of soil and plant-associated and newly described type strains.</title>
        <authorList>
            <person name="Whitman W."/>
        </authorList>
    </citation>
    <scope>NUCLEOTIDE SEQUENCE [LARGE SCALE GENOMIC DNA]</scope>
    <source>
        <strain evidence="7 8">CGMCC 1.12504</strain>
    </source>
</reference>
<dbReference type="Pfam" id="PF03706">
    <property type="entry name" value="LPG_synthase_TM"/>
    <property type="match status" value="1"/>
</dbReference>
<evidence type="ECO:0000313" key="8">
    <source>
        <dbReference type="Proteomes" id="UP000249518"/>
    </source>
</evidence>
<keyword evidence="5 6" id="KW-0472">Membrane</keyword>
<keyword evidence="4 6" id="KW-1133">Transmembrane helix</keyword>
<keyword evidence="8" id="KW-1185">Reference proteome</keyword>
<dbReference type="Proteomes" id="UP000249518">
    <property type="component" value="Unassembled WGS sequence"/>
</dbReference>
<gene>
    <name evidence="7" type="ORF">B0I10_10630</name>
</gene>
<dbReference type="RefSeq" id="WP_112085866.1">
    <property type="nucleotide sequence ID" value="NZ_QLSV01000006.1"/>
</dbReference>
<evidence type="ECO:0000256" key="3">
    <source>
        <dbReference type="ARBA" id="ARBA00022692"/>
    </source>
</evidence>
<evidence type="ECO:0000256" key="1">
    <source>
        <dbReference type="ARBA" id="ARBA00004651"/>
    </source>
</evidence>
<evidence type="ECO:0000256" key="4">
    <source>
        <dbReference type="ARBA" id="ARBA00022989"/>
    </source>
</evidence>
<proteinExistence type="predicted"/>
<feature type="transmembrane region" description="Helical" evidence="6">
    <location>
        <begin position="215"/>
        <end position="237"/>
    </location>
</feature>